<accession>A0A0N7LPQ6</accession>
<dbReference type="RefSeq" id="WP_058275904.1">
    <property type="nucleotide sequence ID" value="NZ_CYPU01000006.1"/>
</dbReference>
<protein>
    <recommendedName>
        <fullName evidence="4">CTP synthetase</fullName>
    </recommendedName>
</protein>
<sequence length="62" mass="6058">MLRLASILYTLIATALAGSGVIAVLSAGLVSTVAIVSAAAAGCVAALPVSWLVAKKLYQSAA</sequence>
<organism evidence="2 3">
    <name type="scientific">Ruegeria atlantica</name>
    <dbReference type="NCBI Taxonomy" id="81569"/>
    <lineage>
        <taxon>Bacteria</taxon>
        <taxon>Pseudomonadati</taxon>
        <taxon>Pseudomonadota</taxon>
        <taxon>Alphaproteobacteria</taxon>
        <taxon>Rhodobacterales</taxon>
        <taxon>Roseobacteraceae</taxon>
        <taxon>Ruegeria</taxon>
    </lineage>
</organism>
<keyword evidence="1" id="KW-1133">Transmembrane helix</keyword>
<gene>
    <name evidence="2" type="ORF">RUA4292_00047</name>
</gene>
<keyword evidence="1" id="KW-0472">Membrane</keyword>
<dbReference type="GeneID" id="55491383"/>
<dbReference type="Proteomes" id="UP000050783">
    <property type="component" value="Unassembled WGS sequence"/>
</dbReference>
<name>A0A0N7LPQ6_9RHOB</name>
<dbReference type="EMBL" id="CYPU01000006">
    <property type="protein sequence ID" value="CUH45884.1"/>
    <property type="molecule type" value="Genomic_DNA"/>
</dbReference>
<feature type="transmembrane region" description="Helical" evidence="1">
    <location>
        <begin position="33"/>
        <end position="54"/>
    </location>
</feature>
<evidence type="ECO:0008006" key="4">
    <source>
        <dbReference type="Google" id="ProtNLM"/>
    </source>
</evidence>
<reference evidence="2 3" key="1">
    <citation type="submission" date="2015-09" db="EMBL/GenBank/DDBJ databases">
        <authorList>
            <consortium name="Swine Surveillance"/>
        </authorList>
    </citation>
    <scope>NUCLEOTIDE SEQUENCE [LARGE SCALE GENOMIC DNA]</scope>
    <source>
        <strain evidence="2 3">CECT 4292</strain>
    </source>
</reference>
<evidence type="ECO:0000313" key="3">
    <source>
        <dbReference type="Proteomes" id="UP000050783"/>
    </source>
</evidence>
<keyword evidence="1" id="KW-0812">Transmembrane</keyword>
<dbReference type="AlphaFoldDB" id="A0A0N7LPQ6"/>
<proteinExistence type="predicted"/>
<dbReference type="STRING" id="81569.RUM4293_01116"/>
<evidence type="ECO:0000256" key="1">
    <source>
        <dbReference type="SAM" id="Phobius"/>
    </source>
</evidence>
<evidence type="ECO:0000313" key="2">
    <source>
        <dbReference type="EMBL" id="CUH45884.1"/>
    </source>
</evidence>